<dbReference type="OrthoDB" id="9805423at2"/>
<comment type="caution">
    <text evidence="2">The sequence shown here is derived from an EMBL/GenBank/DDBJ whole genome shotgun (WGS) entry which is preliminary data.</text>
</comment>
<organism evidence="2 3">
    <name type="scientific">Secundilactobacillus silagei JCM 19001</name>
    <dbReference type="NCBI Taxonomy" id="1302250"/>
    <lineage>
        <taxon>Bacteria</taxon>
        <taxon>Bacillati</taxon>
        <taxon>Bacillota</taxon>
        <taxon>Bacilli</taxon>
        <taxon>Lactobacillales</taxon>
        <taxon>Lactobacillaceae</taxon>
        <taxon>Secundilactobacillus</taxon>
    </lineage>
</organism>
<dbReference type="PANTHER" id="PTHR43194:SF2">
    <property type="entry name" value="PEROXISOMAL MEMBRANE PROTEIN LPX1"/>
    <property type="match status" value="1"/>
</dbReference>
<dbReference type="InterPro" id="IPR029058">
    <property type="entry name" value="AB_hydrolase_fold"/>
</dbReference>
<evidence type="ECO:0000313" key="3">
    <source>
        <dbReference type="Proteomes" id="UP000198402"/>
    </source>
</evidence>
<proteinExistence type="predicted"/>
<dbReference type="AlphaFoldDB" id="A0A1Z5H447"/>
<dbReference type="EMBL" id="BCMG01000001">
    <property type="protein sequence ID" value="GAT17815.1"/>
    <property type="molecule type" value="Genomic_DNA"/>
</dbReference>
<dbReference type="Proteomes" id="UP000198402">
    <property type="component" value="Unassembled WGS sequence"/>
</dbReference>
<gene>
    <name evidence="2" type="ORF">IWT126_00071</name>
</gene>
<accession>A0A1Z5H447</accession>
<dbReference type="Pfam" id="PF00561">
    <property type="entry name" value="Abhydrolase_1"/>
    <property type="match status" value="1"/>
</dbReference>
<dbReference type="STRING" id="1302250.GCA_001313225_00104"/>
<dbReference type="InterPro" id="IPR050228">
    <property type="entry name" value="Carboxylesterase_BioH"/>
</dbReference>
<dbReference type="InterPro" id="IPR000073">
    <property type="entry name" value="AB_hydrolase_1"/>
</dbReference>
<sequence>MKFTTSDHVKLDFTDEGDGQPVLLLSGIGSYREIWAPTIQFLLNAGYRVINLDARNQGASQRTLKGRRMSRHAMDVKELLDWLDVNDVVGIGNSMGASTLFAYASLFDSQRFSAFIDIDQSPKMISDDTWSFGFKDLTWENFPAALKLPMGAATATPVSEEVRTSVQAARQARPYDAEQNYACLVDHTFQDWRDVLLRLPIPLLVIAGEKSPYFDPQFATATARFAPQGQAQIIKGAGHIVMAEQPDLFNEALSTFLQQLDDKQTNRPVPAI</sequence>
<keyword evidence="3" id="KW-1185">Reference proteome</keyword>
<dbReference type="RefSeq" id="WP_089135975.1">
    <property type="nucleotide sequence ID" value="NZ_BCMG01000001.1"/>
</dbReference>
<dbReference type="Gene3D" id="3.40.50.1820">
    <property type="entry name" value="alpha/beta hydrolase"/>
    <property type="match status" value="1"/>
</dbReference>
<dbReference type="PANTHER" id="PTHR43194">
    <property type="entry name" value="HYDROLASE ALPHA/BETA FOLD FAMILY"/>
    <property type="match status" value="1"/>
</dbReference>
<protein>
    <recommendedName>
        <fullName evidence="1">AB hydrolase-1 domain-containing protein</fullName>
    </recommendedName>
</protein>
<reference evidence="2 3" key="1">
    <citation type="submission" date="2015-11" db="EMBL/GenBank/DDBJ databases">
        <title>Draft genome sequences of new species of the genus Lactobacillus isolated from orchardgrass silage.</title>
        <authorList>
            <person name="Tohno M."/>
            <person name="Tanizawa Y."/>
            <person name="Arita M."/>
        </authorList>
    </citation>
    <scope>NUCLEOTIDE SEQUENCE [LARGE SCALE GENOMIC DNA]</scope>
    <source>
        <strain evidence="2 3">IWT126</strain>
    </source>
</reference>
<evidence type="ECO:0000259" key="1">
    <source>
        <dbReference type="Pfam" id="PF00561"/>
    </source>
</evidence>
<dbReference type="SUPFAM" id="SSF53474">
    <property type="entry name" value="alpha/beta-Hydrolases"/>
    <property type="match status" value="1"/>
</dbReference>
<evidence type="ECO:0000313" key="2">
    <source>
        <dbReference type="EMBL" id="GAT17815.1"/>
    </source>
</evidence>
<name>A0A1Z5H447_9LACO</name>
<feature type="domain" description="AB hydrolase-1" evidence="1">
    <location>
        <begin position="21"/>
        <end position="244"/>
    </location>
</feature>